<dbReference type="GO" id="GO:0005524">
    <property type="term" value="F:ATP binding"/>
    <property type="evidence" value="ECO:0007669"/>
    <property type="project" value="UniProtKB-KW"/>
</dbReference>
<sequence>MPDKAIDLVDEACANVSIQLARHPEKNDFLNRETRMLEVELRSLEKAKVKVEVASLCTGIPVSRLGQNEEERLIGLAKRLHQRIVQGEAVCAVAAAALRSRAGLGRPKQPTGSFLFLGPMGVRKTKLAKALAEQLFADEKLLIRIDMSEYMEQHSISRLVGAPPGYVGHEEGGQLTEAVRGGGLIVSYCLMKLKKPTPLFLIPCFRYWMMEGKVIIMTLPTVIGEGTMETARELMRQEVRKYFKPELLNLLDEILIFDPISYWQLRNVAKLQLQDVASRLKEEGIQLNVIEAALVILTESHKLYSAIWPQSGRNYWTQVFQIRSRGIRVQWRLRGLSWFSSMLSGHRKQQSQLCSLNESTAGFAWGVVRGIRTTTVRWVLLGVGAELVEHAGEGDGAVTVRRRTEEPVAESAGMKFCSSCITEYTSCITKCP</sequence>
<keyword evidence="1" id="KW-0547">Nucleotide-binding</keyword>
<organism evidence="6 7">
    <name type="scientific">Actinidia chinensis var. chinensis</name>
    <name type="common">Chinese soft-hair kiwi</name>
    <dbReference type="NCBI Taxonomy" id="1590841"/>
    <lineage>
        <taxon>Eukaryota</taxon>
        <taxon>Viridiplantae</taxon>
        <taxon>Streptophyta</taxon>
        <taxon>Embryophyta</taxon>
        <taxon>Tracheophyta</taxon>
        <taxon>Spermatophyta</taxon>
        <taxon>Magnoliopsida</taxon>
        <taxon>eudicotyledons</taxon>
        <taxon>Gunneridae</taxon>
        <taxon>Pentapetalae</taxon>
        <taxon>asterids</taxon>
        <taxon>Ericales</taxon>
        <taxon>Actinidiaceae</taxon>
        <taxon>Actinidia</taxon>
    </lineage>
</organism>
<dbReference type="CDD" id="cd19499">
    <property type="entry name" value="RecA-like_ClpB_Hsp104-like"/>
    <property type="match status" value="1"/>
</dbReference>
<dbReference type="GO" id="GO:0005737">
    <property type="term" value="C:cytoplasm"/>
    <property type="evidence" value="ECO:0007669"/>
    <property type="project" value="TreeGrafter"/>
</dbReference>
<keyword evidence="2" id="KW-0067">ATP-binding</keyword>
<dbReference type="PRINTS" id="PR00300">
    <property type="entry name" value="CLPPROTEASEA"/>
</dbReference>
<dbReference type="GO" id="GO:0034605">
    <property type="term" value="P:cellular response to heat"/>
    <property type="evidence" value="ECO:0007669"/>
    <property type="project" value="TreeGrafter"/>
</dbReference>
<evidence type="ECO:0000256" key="2">
    <source>
        <dbReference type="ARBA" id="ARBA00022840"/>
    </source>
</evidence>
<dbReference type="EMBL" id="NKQK01000023">
    <property type="protein sequence ID" value="PSR96609.1"/>
    <property type="molecule type" value="Genomic_DNA"/>
</dbReference>
<reference evidence="6 7" key="1">
    <citation type="submission" date="2017-07" db="EMBL/GenBank/DDBJ databases">
        <title>An improved, manually edited Actinidia chinensis var. chinensis (kiwifruit) genome highlights the challenges associated with draft genomes and gene prediction in plants.</title>
        <authorList>
            <person name="Pilkington S."/>
            <person name="Crowhurst R."/>
            <person name="Hilario E."/>
            <person name="Nardozza S."/>
            <person name="Fraser L."/>
            <person name="Peng Y."/>
            <person name="Gunaseelan K."/>
            <person name="Simpson R."/>
            <person name="Tahir J."/>
            <person name="Deroles S."/>
            <person name="Templeton K."/>
            <person name="Luo Z."/>
            <person name="Davy M."/>
            <person name="Cheng C."/>
            <person name="Mcneilage M."/>
            <person name="Scaglione D."/>
            <person name="Liu Y."/>
            <person name="Zhang Q."/>
            <person name="Datson P."/>
            <person name="De Silva N."/>
            <person name="Gardiner S."/>
            <person name="Bassett H."/>
            <person name="Chagne D."/>
            <person name="Mccallum J."/>
            <person name="Dzierzon H."/>
            <person name="Deng C."/>
            <person name="Wang Y.-Y."/>
            <person name="Barron N."/>
            <person name="Manako K."/>
            <person name="Bowen J."/>
            <person name="Foster T."/>
            <person name="Erridge Z."/>
            <person name="Tiffin H."/>
            <person name="Waite C."/>
            <person name="Davies K."/>
            <person name="Grierson E."/>
            <person name="Laing W."/>
            <person name="Kirk R."/>
            <person name="Chen X."/>
            <person name="Wood M."/>
            <person name="Montefiori M."/>
            <person name="Brummell D."/>
            <person name="Schwinn K."/>
            <person name="Catanach A."/>
            <person name="Fullerton C."/>
            <person name="Li D."/>
            <person name="Meiyalaghan S."/>
            <person name="Nieuwenhuizen N."/>
            <person name="Read N."/>
            <person name="Prakash R."/>
            <person name="Hunter D."/>
            <person name="Zhang H."/>
            <person name="Mckenzie M."/>
            <person name="Knabel M."/>
            <person name="Harris A."/>
            <person name="Allan A."/>
            <person name="Chen A."/>
            <person name="Janssen B."/>
            <person name="Plunkett B."/>
            <person name="Dwamena C."/>
            <person name="Voogd C."/>
            <person name="Leif D."/>
            <person name="Lafferty D."/>
            <person name="Souleyre E."/>
            <person name="Varkonyi-Gasic E."/>
            <person name="Gambi F."/>
            <person name="Hanley J."/>
            <person name="Yao J.-L."/>
            <person name="Cheung J."/>
            <person name="David K."/>
            <person name="Warren B."/>
            <person name="Marsh K."/>
            <person name="Snowden K."/>
            <person name="Lin-Wang K."/>
            <person name="Brian L."/>
            <person name="Martinez-Sanchez M."/>
            <person name="Wang M."/>
            <person name="Ileperuma N."/>
            <person name="Macnee N."/>
            <person name="Campin R."/>
            <person name="Mcatee P."/>
            <person name="Drummond R."/>
            <person name="Espley R."/>
            <person name="Ireland H."/>
            <person name="Wu R."/>
            <person name="Atkinson R."/>
            <person name="Karunairetnam S."/>
            <person name="Bulley S."/>
            <person name="Chunkath S."/>
            <person name="Hanley Z."/>
            <person name="Storey R."/>
            <person name="Thrimawithana A."/>
            <person name="Thomson S."/>
            <person name="David C."/>
            <person name="Testolin R."/>
        </authorList>
    </citation>
    <scope>NUCLEOTIDE SEQUENCE [LARGE SCALE GENOMIC DNA]</scope>
    <source>
        <strain evidence="7">cv. Red5</strain>
        <tissue evidence="6">Young leaf</tissue>
    </source>
</reference>
<dbReference type="STRING" id="1590841.A0A2R6PU82"/>
<comment type="caution">
    <text evidence="6">The sequence shown here is derived from an EMBL/GenBank/DDBJ whole genome shotgun (WGS) entry which is preliminary data.</text>
</comment>
<dbReference type="SUPFAM" id="SSF52540">
    <property type="entry name" value="P-loop containing nucleoside triphosphate hydrolases"/>
    <property type="match status" value="1"/>
</dbReference>
<feature type="domain" description="ATPase AAA-type core" evidence="4">
    <location>
        <begin position="110"/>
        <end position="180"/>
    </location>
</feature>
<keyword evidence="7" id="KW-1185">Reference proteome</keyword>
<dbReference type="Pfam" id="PF17871">
    <property type="entry name" value="AAA_lid_9"/>
    <property type="match status" value="1"/>
</dbReference>
<evidence type="ECO:0000259" key="4">
    <source>
        <dbReference type="Pfam" id="PF07724"/>
    </source>
</evidence>
<dbReference type="OrthoDB" id="987204at2759"/>
<dbReference type="InterPro" id="IPR001270">
    <property type="entry name" value="ClpA/B"/>
</dbReference>
<evidence type="ECO:0000313" key="7">
    <source>
        <dbReference type="Proteomes" id="UP000241394"/>
    </source>
</evidence>
<dbReference type="InterPro" id="IPR003959">
    <property type="entry name" value="ATPase_AAA_core"/>
</dbReference>
<dbReference type="InterPro" id="IPR027417">
    <property type="entry name" value="P-loop_NTPase"/>
</dbReference>
<keyword evidence="3" id="KW-0143">Chaperone</keyword>
<accession>A0A2R6PU82</accession>
<dbReference type="GO" id="GO:0016887">
    <property type="term" value="F:ATP hydrolysis activity"/>
    <property type="evidence" value="ECO:0007669"/>
    <property type="project" value="InterPro"/>
</dbReference>
<dbReference type="Gramene" id="PSR96609">
    <property type="protein sequence ID" value="PSR96609"/>
    <property type="gene ID" value="CEY00_Acc26661"/>
</dbReference>
<dbReference type="InterPro" id="IPR050130">
    <property type="entry name" value="ClpA_ClpB"/>
</dbReference>
<evidence type="ECO:0000313" key="6">
    <source>
        <dbReference type="EMBL" id="PSR96609.1"/>
    </source>
</evidence>
<dbReference type="AlphaFoldDB" id="A0A2R6PU82"/>
<evidence type="ECO:0000256" key="3">
    <source>
        <dbReference type="ARBA" id="ARBA00023186"/>
    </source>
</evidence>
<protein>
    <submittedName>
        <fullName evidence="6">Chaperone protein like</fullName>
    </submittedName>
</protein>
<evidence type="ECO:0000259" key="5">
    <source>
        <dbReference type="Pfam" id="PF17871"/>
    </source>
</evidence>
<dbReference type="PANTHER" id="PTHR11638:SF18">
    <property type="entry name" value="HEAT SHOCK PROTEIN 104"/>
    <property type="match status" value="1"/>
</dbReference>
<dbReference type="Proteomes" id="UP000241394">
    <property type="component" value="Chromosome LG23"/>
</dbReference>
<dbReference type="Pfam" id="PF07724">
    <property type="entry name" value="AAA_2"/>
    <property type="match status" value="1"/>
</dbReference>
<gene>
    <name evidence="6" type="ORF">CEY00_Acc26661</name>
</gene>
<name>A0A2R6PU82_ACTCC</name>
<dbReference type="InParanoid" id="A0A2R6PU82"/>
<reference evidence="7" key="2">
    <citation type="journal article" date="2018" name="BMC Genomics">
        <title>A manually annotated Actinidia chinensis var. chinensis (kiwifruit) genome highlights the challenges associated with draft genomes and gene prediction in plants.</title>
        <authorList>
            <person name="Pilkington S.M."/>
            <person name="Crowhurst R."/>
            <person name="Hilario E."/>
            <person name="Nardozza S."/>
            <person name="Fraser L."/>
            <person name="Peng Y."/>
            <person name="Gunaseelan K."/>
            <person name="Simpson R."/>
            <person name="Tahir J."/>
            <person name="Deroles S.C."/>
            <person name="Templeton K."/>
            <person name="Luo Z."/>
            <person name="Davy M."/>
            <person name="Cheng C."/>
            <person name="McNeilage M."/>
            <person name="Scaglione D."/>
            <person name="Liu Y."/>
            <person name="Zhang Q."/>
            <person name="Datson P."/>
            <person name="De Silva N."/>
            <person name="Gardiner S.E."/>
            <person name="Bassett H."/>
            <person name="Chagne D."/>
            <person name="McCallum J."/>
            <person name="Dzierzon H."/>
            <person name="Deng C."/>
            <person name="Wang Y.Y."/>
            <person name="Barron L."/>
            <person name="Manako K."/>
            <person name="Bowen J."/>
            <person name="Foster T.M."/>
            <person name="Erridge Z.A."/>
            <person name="Tiffin H."/>
            <person name="Waite C.N."/>
            <person name="Davies K.M."/>
            <person name="Grierson E.P."/>
            <person name="Laing W.A."/>
            <person name="Kirk R."/>
            <person name="Chen X."/>
            <person name="Wood M."/>
            <person name="Montefiori M."/>
            <person name="Brummell D.A."/>
            <person name="Schwinn K.E."/>
            <person name="Catanach A."/>
            <person name="Fullerton C."/>
            <person name="Li D."/>
            <person name="Meiyalaghan S."/>
            <person name="Nieuwenhuizen N."/>
            <person name="Read N."/>
            <person name="Prakash R."/>
            <person name="Hunter D."/>
            <person name="Zhang H."/>
            <person name="McKenzie M."/>
            <person name="Knabel M."/>
            <person name="Harris A."/>
            <person name="Allan A.C."/>
            <person name="Gleave A."/>
            <person name="Chen A."/>
            <person name="Janssen B.J."/>
            <person name="Plunkett B."/>
            <person name="Ampomah-Dwamena C."/>
            <person name="Voogd C."/>
            <person name="Leif D."/>
            <person name="Lafferty D."/>
            <person name="Souleyre E.J.F."/>
            <person name="Varkonyi-Gasic E."/>
            <person name="Gambi F."/>
            <person name="Hanley J."/>
            <person name="Yao J.L."/>
            <person name="Cheung J."/>
            <person name="David K.M."/>
            <person name="Warren B."/>
            <person name="Marsh K."/>
            <person name="Snowden K.C."/>
            <person name="Lin-Wang K."/>
            <person name="Brian L."/>
            <person name="Martinez-Sanchez M."/>
            <person name="Wang M."/>
            <person name="Ileperuma N."/>
            <person name="Macnee N."/>
            <person name="Campin R."/>
            <person name="McAtee P."/>
            <person name="Drummond R.S.M."/>
            <person name="Espley R.V."/>
            <person name="Ireland H.S."/>
            <person name="Wu R."/>
            <person name="Atkinson R.G."/>
            <person name="Karunairetnam S."/>
            <person name="Bulley S."/>
            <person name="Chunkath S."/>
            <person name="Hanley Z."/>
            <person name="Storey R."/>
            <person name="Thrimawithana A.H."/>
            <person name="Thomson S."/>
            <person name="David C."/>
            <person name="Testolin R."/>
            <person name="Huang H."/>
            <person name="Hellens R.P."/>
            <person name="Schaffer R.J."/>
        </authorList>
    </citation>
    <scope>NUCLEOTIDE SEQUENCE [LARGE SCALE GENOMIC DNA]</scope>
    <source>
        <strain evidence="7">cv. Red5</strain>
    </source>
</reference>
<dbReference type="Gene3D" id="1.10.8.60">
    <property type="match status" value="1"/>
</dbReference>
<proteinExistence type="predicted"/>
<dbReference type="InterPro" id="IPR028299">
    <property type="entry name" value="ClpA/B_CS2"/>
</dbReference>
<dbReference type="Gene3D" id="3.40.50.300">
    <property type="entry name" value="P-loop containing nucleotide triphosphate hydrolases"/>
    <property type="match status" value="1"/>
</dbReference>
<dbReference type="InterPro" id="IPR041546">
    <property type="entry name" value="ClpA/ClpB_AAA_lid"/>
</dbReference>
<dbReference type="PROSITE" id="PS00871">
    <property type="entry name" value="CLPAB_2"/>
    <property type="match status" value="1"/>
</dbReference>
<feature type="domain" description="ClpA/ClpB AAA lid" evidence="5">
    <location>
        <begin position="1"/>
        <end position="48"/>
    </location>
</feature>
<evidence type="ECO:0000256" key="1">
    <source>
        <dbReference type="ARBA" id="ARBA00022741"/>
    </source>
</evidence>
<dbReference type="PANTHER" id="PTHR11638">
    <property type="entry name" value="ATP-DEPENDENT CLP PROTEASE"/>
    <property type="match status" value="1"/>
</dbReference>